<dbReference type="EC" id="2.7.13.3" evidence="3"/>
<evidence type="ECO:0000256" key="9">
    <source>
        <dbReference type="ARBA" id="ARBA00023012"/>
    </source>
</evidence>
<dbReference type="EMBL" id="JAUZVZ010000008">
    <property type="protein sequence ID" value="MDP4536031.1"/>
    <property type="molecule type" value="Genomic_DNA"/>
</dbReference>
<comment type="caution">
    <text evidence="14">The sequence shown here is derived from an EMBL/GenBank/DDBJ whole genome shotgun (WGS) entry which is preliminary data.</text>
</comment>
<dbReference type="Gene3D" id="1.10.287.130">
    <property type="match status" value="1"/>
</dbReference>
<dbReference type="InterPro" id="IPR003594">
    <property type="entry name" value="HATPase_dom"/>
</dbReference>
<dbReference type="CDD" id="cd06225">
    <property type="entry name" value="HAMP"/>
    <property type="match status" value="1"/>
</dbReference>
<accession>A0ABT9GY93</accession>
<keyword evidence="8 14" id="KW-0067">ATP-binding</keyword>
<dbReference type="SUPFAM" id="SSF55874">
    <property type="entry name" value="ATPase domain of HSP90 chaperone/DNA topoisomerase II/histidine kinase"/>
    <property type="match status" value="1"/>
</dbReference>
<feature type="transmembrane region" description="Helical" evidence="11">
    <location>
        <begin position="20"/>
        <end position="39"/>
    </location>
</feature>
<dbReference type="PROSITE" id="PS50885">
    <property type="entry name" value="HAMP"/>
    <property type="match status" value="1"/>
</dbReference>
<dbReference type="SMART" id="SM00387">
    <property type="entry name" value="HATPase_c"/>
    <property type="match status" value="1"/>
</dbReference>
<dbReference type="InterPro" id="IPR003661">
    <property type="entry name" value="HisK_dim/P_dom"/>
</dbReference>
<evidence type="ECO:0000256" key="7">
    <source>
        <dbReference type="ARBA" id="ARBA00022777"/>
    </source>
</evidence>
<gene>
    <name evidence="14" type="ORF">Q3O60_07525</name>
</gene>
<keyword evidence="9" id="KW-0902">Two-component regulatory system</keyword>
<proteinExistence type="predicted"/>
<dbReference type="Proteomes" id="UP001231616">
    <property type="component" value="Unassembled WGS sequence"/>
</dbReference>
<keyword evidence="15" id="KW-1185">Reference proteome</keyword>
<evidence type="ECO:0000256" key="1">
    <source>
        <dbReference type="ARBA" id="ARBA00000085"/>
    </source>
</evidence>
<dbReference type="PANTHER" id="PTHR43065:SF10">
    <property type="entry name" value="PEROXIDE STRESS-ACTIVATED HISTIDINE KINASE MAK3"/>
    <property type="match status" value="1"/>
</dbReference>
<evidence type="ECO:0000259" key="13">
    <source>
        <dbReference type="PROSITE" id="PS50885"/>
    </source>
</evidence>
<feature type="domain" description="HAMP" evidence="13">
    <location>
        <begin position="199"/>
        <end position="251"/>
    </location>
</feature>
<keyword evidence="7" id="KW-0418">Kinase</keyword>
<dbReference type="SMART" id="SM00304">
    <property type="entry name" value="HAMP"/>
    <property type="match status" value="1"/>
</dbReference>
<dbReference type="CDD" id="cd00082">
    <property type="entry name" value="HisKA"/>
    <property type="match status" value="1"/>
</dbReference>
<name>A0ABT9GY93_9GAMM</name>
<dbReference type="PROSITE" id="PS50109">
    <property type="entry name" value="HIS_KIN"/>
    <property type="match status" value="1"/>
</dbReference>
<dbReference type="PRINTS" id="PR00344">
    <property type="entry name" value="BCTRLSENSOR"/>
</dbReference>
<keyword evidence="11" id="KW-1133">Transmembrane helix</keyword>
<keyword evidence="11" id="KW-0812">Transmembrane</keyword>
<dbReference type="InterPro" id="IPR036890">
    <property type="entry name" value="HATPase_C_sf"/>
</dbReference>
<evidence type="ECO:0000256" key="11">
    <source>
        <dbReference type="SAM" id="Phobius"/>
    </source>
</evidence>
<evidence type="ECO:0000256" key="5">
    <source>
        <dbReference type="ARBA" id="ARBA00022679"/>
    </source>
</evidence>
<keyword evidence="10" id="KW-0175">Coiled coil</keyword>
<keyword evidence="5" id="KW-0808">Transferase</keyword>
<reference evidence="14 15" key="1">
    <citation type="submission" date="2023-08" db="EMBL/GenBank/DDBJ databases">
        <authorList>
            <person name="Joshi A."/>
            <person name="Thite S."/>
        </authorList>
    </citation>
    <scope>NUCLEOTIDE SEQUENCE [LARGE SCALE GENOMIC DNA]</scope>
    <source>
        <strain evidence="14 15">AC40</strain>
    </source>
</reference>
<dbReference type="PANTHER" id="PTHR43065">
    <property type="entry name" value="SENSOR HISTIDINE KINASE"/>
    <property type="match status" value="1"/>
</dbReference>
<evidence type="ECO:0000256" key="2">
    <source>
        <dbReference type="ARBA" id="ARBA00004370"/>
    </source>
</evidence>
<dbReference type="InterPro" id="IPR036097">
    <property type="entry name" value="HisK_dim/P_sf"/>
</dbReference>
<evidence type="ECO:0000256" key="3">
    <source>
        <dbReference type="ARBA" id="ARBA00012438"/>
    </source>
</evidence>
<dbReference type="RefSeq" id="WP_305893292.1">
    <property type="nucleotide sequence ID" value="NZ_JAUZVZ010000008.1"/>
</dbReference>
<organism evidence="14 15">
    <name type="scientific">Alkalimonas collagenimarina</name>
    <dbReference type="NCBI Taxonomy" id="400390"/>
    <lineage>
        <taxon>Bacteria</taxon>
        <taxon>Pseudomonadati</taxon>
        <taxon>Pseudomonadota</taxon>
        <taxon>Gammaproteobacteria</taxon>
        <taxon>Alkalimonas</taxon>
    </lineage>
</organism>
<dbReference type="SUPFAM" id="SSF158472">
    <property type="entry name" value="HAMP domain-like"/>
    <property type="match status" value="1"/>
</dbReference>
<evidence type="ECO:0000313" key="15">
    <source>
        <dbReference type="Proteomes" id="UP001231616"/>
    </source>
</evidence>
<dbReference type="Pfam" id="PF00512">
    <property type="entry name" value="HisKA"/>
    <property type="match status" value="1"/>
</dbReference>
<dbReference type="InterPro" id="IPR003660">
    <property type="entry name" value="HAMP_dom"/>
</dbReference>
<evidence type="ECO:0000256" key="6">
    <source>
        <dbReference type="ARBA" id="ARBA00022741"/>
    </source>
</evidence>
<evidence type="ECO:0000256" key="4">
    <source>
        <dbReference type="ARBA" id="ARBA00022553"/>
    </source>
</evidence>
<comment type="subcellular location">
    <subcellularLocation>
        <location evidence="2">Membrane</location>
    </subcellularLocation>
</comment>
<dbReference type="GO" id="GO:0005524">
    <property type="term" value="F:ATP binding"/>
    <property type="evidence" value="ECO:0007669"/>
    <property type="project" value="UniProtKB-KW"/>
</dbReference>
<evidence type="ECO:0000256" key="8">
    <source>
        <dbReference type="ARBA" id="ARBA00022840"/>
    </source>
</evidence>
<sequence>MTKLSNIRRWHQASLQRSLLFYVVLPMLLLTGLAIRFGLTFTNELVISNLRSDLELIGRAIRVPISDALLKQDTATIHAHLESVFTIGRVYGASIYDTDGALVAATGVIERDLSDSQLASEVVRTGQQQDGYRSVSGQSLFSHFLPIIDRSGQIHGLLQISRKGSDFEQSLDRLSTLAWLSWLALALLSLLIMWRGHKRVIGEPINELVSSMRQVASGDSNYRAKVQGPVELQEVARGLNQMLDEIKRAEQQLLQQQKQQRHIEQQLKEKETMAAIGQVVSGVAHELGAPLSVIDGRAQRLLRQQPDEDGQRQLQAIRGQVLRLNHMVKQLQAFAHTPVASWQQIALPQLLQQAIQGISYELQQDEAMPEILPPCPAINIQVDVPRLELALVNVLRNAIQAATQRVVIVAEVQQNRLHIRVQDDGEGLANNLTTAQMMSPFVSTKPQGKGTGLGLAIVQQIMQEHHGSITLHNRNEGGCEVTLTLPINLMETH</sequence>
<dbReference type="Pfam" id="PF02518">
    <property type="entry name" value="HATPase_c"/>
    <property type="match status" value="1"/>
</dbReference>
<evidence type="ECO:0000256" key="10">
    <source>
        <dbReference type="SAM" id="Coils"/>
    </source>
</evidence>
<dbReference type="Gene3D" id="3.30.565.10">
    <property type="entry name" value="Histidine kinase-like ATPase, C-terminal domain"/>
    <property type="match status" value="1"/>
</dbReference>
<evidence type="ECO:0000313" key="14">
    <source>
        <dbReference type="EMBL" id="MDP4536031.1"/>
    </source>
</evidence>
<dbReference type="SUPFAM" id="SSF47384">
    <property type="entry name" value="Homodimeric domain of signal transducing histidine kinase"/>
    <property type="match status" value="1"/>
</dbReference>
<evidence type="ECO:0000259" key="12">
    <source>
        <dbReference type="PROSITE" id="PS50109"/>
    </source>
</evidence>
<dbReference type="Pfam" id="PF00672">
    <property type="entry name" value="HAMP"/>
    <property type="match status" value="1"/>
</dbReference>
<keyword evidence="6" id="KW-0547">Nucleotide-binding</keyword>
<feature type="domain" description="Histidine kinase" evidence="12">
    <location>
        <begin position="282"/>
        <end position="489"/>
    </location>
</feature>
<dbReference type="Gene3D" id="6.10.340.10">
    <property type="match status" value="1"/>
</dbReference>
<keyword evidence="4" id="KW-0597">Phosphoprotein</keyword>
<feature type="coiled-coil region" evidence="10">
    <location>
        <begin position="232"/>
        <end position="266"/>
    </location>
</feature>
<comment type="catalytic activity">
    <reaction evidence="1">
        <text>ATP + protein L-histidine = ADP + protein N-phospho-L-histidine.</text>
        <dbReference type="EC" id="2.7.13.3"/>
    </reaction>
</comment>
<protein>
    <recommendedName>
        <fullName evidence="3">histidine kinase</fullName>
        <ecNumber evidence="3">2.7.13.3</ecNumber>
    </recommendedName>
</protein>
<dbReference type="InterPro" id="IPR005467">
    <property type="entry name" value="His_kinase_dom"/>
</dbReference>
<dbReference type="SMART" id="SM00388">
    <property type="entry name" value="HisKA"/>
    <property type="match status" value="1"/>
</dbReference>
<keyword evidence="11" id="KW-0472">Membrane</keyword>
<dbReference type="InterPro" id="IPR004358">
    <property type="entry name" value="Sig_transdc_His_kin-like_C"/>
</dbReference>